<comment type="caution">
    <text evidence="2">The sequence shown here is derived from an EMBL/GenBank/DDBJ whole genome shotgun (WGS) entry which is preliminary data.</text>
</comment>
<gene>
    <name evidence="2" type="ORF">KDA_35820</name>
</gene>
<evidence type="ECO:0000313" key="2">
    <source>
        <dbReference type="EMBL" id="GCE28098.1"/>
    </source>
</evidence>
<dbReference type="Proteomes" id="UP000287171">
    <property type="component" value="Unassembled WGS sequence"/>
</dbReference>
<protein>
    <submittedName>
        <fullName evidence="2">Uncharacterized protein</fullName>
    </submittedName>
</protein>
<keyword evidence="1" id="KW-1133">Transmembrane helix</keyword>
<evidence type="ECO:0000256" key="1">
    <source>
        <dbReference type="SAM" id="Phobius"/>
    </source>
</evidence>
<dbReference type="AlphaFoldDB" id="A0A402B9Q1"/>
<organism evidence="2 3">
    <name type="scientific">Dictyobacter alpinus</name>
    <dbReference type="NCBI Taxonomy" id="2014873"/>
    <lineage>
        <taxon>Bacteria</taxon>
        <taxon>Bacillati</taxon>
        <taxon>Chloroflexota</taxon>
        <taxon>Ktedonobacteria</taxon>
        <taxon>Ktedonobacterales</taxon>
        <taxon>Dictyobacteraceae</taxon>
        <taxon>Dictyobacter</taxon>
    </lineage>
</organism>
<keyword evidence="1" id="KW-0472">Membrane</keyword>
<dbReference type="EMBL" id="BIFT01000001">
    <property type="protein sequence ID" value="GCE28098.1"/>
    <property type="molecule type" value="Genomic_DNA"/>
</dbReference>
<dbReference type="RefSeq" id="WP_126628358.1">
    <property type="nucleotide sequence ID" value="NZ_BIFT01000001.1"/>
</dbReference>
<evidence type="ECO:0000313" key="3">
    <source>
        <dbReference type="Proteomes" id="UP000287171"/>
    </source>
</evidence>
<proteinExistence type="predicted"/>
<name>A0A402B9Q1_9CHLR</name>
<feature type="transmembrane region" description="Helical" evidence="1">
    <location>
        <begin position="41"/>
        <end position="59"/>
    </location>
</feature>
<accession>A0A402B9Q1</accession>
<keyword evidence="3" id="KW-1185">Reference proteome</keyword>
<keyword evidence="1" id="KW-0812">Transmembrane</keyword>
<reference evidence="3" key="1">
    <citation type="submission" date="2018-12" db="EMBL/GenBank/DDBJ databases">
        <title>Tengunoibacter tsumagoiensis gen. nov., sp. nov., Dictyobacter kobayashii sp. nov., D. alpinus sp. nov., and D. joshuensis sp. nov. and description of Dictyobacteraceae fam. nov. within the order Ktedonobacterales isolated from Tengu-no-mugimeshi.</title>
        <authorList>
            <person name="Wang C.M."/>
            <person name="Zheng Y."/>
            <person name="Sakai Y."/>
            <person name="Toyoda A."/>
            <person name="Minakuchi Y."/>
            <person name="Abe K."/>
            <person name="Yokota A."/>
            <person name="Yabe S."/>
        </authorList>
    </citation>
    <scope>NUCLEOTIDE SEQUENCE [LARGE SCALE GENOMIC DNA]</scope>
    <source>
        <strain evidence="3">Uno16</strain>
    </source>
</reference>
<dbReference type="OrthoDB" id="2427022at2"/>
<feature type="transmembrane region" description="Helical" evidence="1">
    <location>
        <begin position="6"/>
        <end position="29"/>
    </location>
</feature>
<sequence length="69" mass="7949">MFPWHIIALLFHQLGTPGLFFAIGLDWLSTTQLRRVQTIELARLWATVMQPLALIYAVARSFCSRRAFS</sequence>